<evidence type="ECO:0000256" key="4">
    <source>
        <dbReference type="SAM" id="MobiDB-lite"/>
    </source>
</evidence>
<comment type="caution">
    <text evidence="2">Lacks conserved residue(s) required for the propagation of feature annotation.</text>
</comment>
<dbReference type="NCBIfam" id="TIGR00621">
    <property type="entry name" value="ssb"/>
    <property type="match status" value="1"/>
</dbReference>
<evidence type="ECO:0000256" key="1">
    <source>
        <dbReference type="ARBA" id="ARBA00023125"/>
    </source>
</evidence>
<protein>
    <recommendedName>
        <fullName evidence="2 3">Single-stranded DNA-binding protein</fullName>
        <shortName evidence="2">SSB</shortName>
    </recommendedName>
</protein>
<sequence length="175" mass="19578">MINTVTLIGRLTKDPELRQTAGNTPVLSFTLAVNRNFKNQEGNIEADFINCVIWRKPAEILAQYTRKGSQIAVRGRLQTRSYDDKTGHRVYVTEVVCDDFQLLDRPRQDQGMNNSMMGGQSFDSGMNSMDSNPYSAPVSSFQPTPTNDSMNQNHSMPMDSGFSNTGDIVDEDLPF</sequence>
<dbReference type="GO" id="GO:0003697">
    <property type="term" value="F:single-stranded DNA binding"/>
    <property type="evidence" value="ECO:0007669"/>
    <property type="project" value="UniProtKB-UniRule"/>
</dbReference>
<evidence type="ECO:0000256" key="3">
    <source>
        <dbReference type="RuleBase" id="RU000524"/>
    </source>
</evidence>
<dbReference type="GO" id="GO:0006260">
    <property type="term" value="P:DNA replication"/>
    <property type="evidence" value="ECO:0007669"/>
    <property type="project" value="UniProtKB-UniRule"/>
</dbReference>
<evidence type="ECO:0000256" key="2">
    <source>
        <dbReference type="HAMAP-Rule" id="MF_00984"/>
    </source>
</evidence>
<name>K8ZAX7_9ENTE</name>
<dbReference type="PATRIC" id="fig|1234409.3.peg.916"/>
<dbReference type="GO" id="GO:0006281">
    <property type="term" value="P:DNA repair"/>
    <property type="evidence" value="ECO:0007669"/>
    <property type="project" value="UniProtKB-UniRule"/>
</dbReference>
<dbReference type="OrthoDB" id="9809878at2"/>
<keyword evidence="2" id="KW-0233">DNA recombination</keyword>
<proteinExistence type="inferred from homology"/>
<dbReference type="Gene3D" id="2.40.50.140">
    <property type="entry name" value="Nucleic acid-binding proteins"/>
    <property type="match status" value="1"/>
</dbReference>
<accession>K8ZAX7</accession>
<dbReference type="Proteomes" id="UP000016057">
    <property type="component" value="Unassembled WGS sequence"/>
</dbReference>
<dbReference type="CDD" id="cd04496">
    <property type="entry name" value="SSB_OBF"/>
    <property type="match status" value="1"/>
</dbReference>
<comment type="function">
    <text evidence="2">Plays an important role in DNA replication, recombination and repair. Binds to ssDNA and to an array of partner proteins to recruit them to their sites of action during DNA metabolism.</text>
</comment>
<dbReference type="HAMAP" id="MF_00984">
    <property type="entry name" value="SSB"/>
    <property type="match status" value="1"/>
</dbReference>
<feature type="compositionally biased region" description="Polar residues" evidence="4">
    <location>
        <begin position="110"/>
        <end position="148"/>
    </location>
</feature>
<dbReference type="STRING" id="1234409.C683_0965"/>
<comment type="subunit">
    <text evidence="2">Homotetramer.</text>
</comment>
<keyword evidence="6" id="KW-1185">Reference proteome</keyword>
<gene>
    <name evidence="5" type="ORF">C683_0965</name>
</gene>
<feature type="region of interest" description="Disordered" evidence="4">
    <location>
        <begin position="106"/>
        <end position="148"/>
    </location>
</feature>
<dbReference type="InterPro" id="IPR011344">
    <property type="entry name" value="ssDNA-bd"/>
</dbReference>
<dbReference type="Pfam" id="PF00436">
    <property type="entry name" value="SSB"/>
    <property type="match status" value="1"/>
</dbReference>
<comment type="caution">
    <text evidence="5">The sequence shown here is derived from an EMBL/GenBank/DDBJ whole genome shotgun (WGS) entry which is preliminary data.</text>
</comment>
<dbReference type="InterPro" id="IPR000424">
    <property type="entry name" value="Primosome_PriB/ssb"/>
</dbReference>
<dbReference type="SUPFAM" id="SSF50249">
    <property type="entry name" value="Nucleic acid-binding proteins"/>
    <property type="match status" value="1"/>
</dbReference>
<dbReference type="PANTHER" id="PTHR10302:SF27">
    <property type="entry name" value="SINGLE-STRANDED DNA-BINDING PROTEIN"/>
    <property type="match status" value="1"/>
</dbReference>
<evidence type="ECO:0000313" key="6">
    <source>
        <dbReference type="Proteomes" id="UP000016057"/>
    </source>
</evidence>
<dbReference type="PANTHER" id="PTHR10302">
    <property type="entry name" value="SINGLE-STRANDED DNA-BINDING PROTEIN"/>
    <property type="match status" value="1"/>
</dbReference>
<dbReference type="GO" id="GO:0006310">
    <property type="term" value="P:DNA recombination"/>
    <property type="evidence" value="ECO:0007669"/>
    <property type="project" value="UniProtKB-UniRule"/>
</dbReference>
<dbReference type="eggNOG" id="COG0629">
    <property type="taxonomic scope" value="Bacteria"/>
</dbReference>
<feature type="short sequence motif" description="Important for interaction with partner proteins" evidence="2">
    <location>
        <begin position="170"/>
        <end position="175"/>
    </location>
</feature>
<evidence type="ECO:0000313" key="5">
    <source>
        <dbReference type="EMBL" id="EKU27187.1"/>
    </source>
</evidence>
<dbReference type="EMBL" id="AMYT01000019">
    <property type="protein sequence ID" value="EKU27187.1"/>
    <property type="molecule type" value="Genomic_DNA"/>
</dbReference>
<dbReference type="RefSeq" id="WP_009491379.1">
    <property type="nucleotide sequence ID" value="NZ_AMYT01000019.1"/>
</dbReference>
<reference evidence="5 6" key="1">
    <citation type="journal article" date="2013" name="Genome Announc.">
        <title>Draft Genome Sequence of Catellicoccus marimammalium, a Novel Species Commonly Found in Gull Feces.</title>
        <authorList>
            <person name="Weigand M.R."/>
            <person name="Ryu H."/>
            <person name="Bozcek L."/>
            <person name="Konstantinidis K.T."/>
            <person name="Santo Domingo J.W."/>
        </authorList>
    </citation>
    <scope>NUCLEOTIDE SEQUENCE [LARGE SCALE GENOMIC DNA]</scope>
    <source>
        <strain evidence="5 6">M35/04/3</strain>
    </source>
</reference>
<dbReference type="AlphaFoldDB" id="K8ZAX7"/>
<keyword evidence="2" id="KW-0234">DNA repair</keyword>
<dbReference type="PROSITE" id="PS50935">
    <property type="entry name" value="SSB"/>
    <property type="match status" value="1"/>
</dbReference>
<keyword evidence="2" id="KW-0227">DNA damage</keyword>
<keyword evidence="1 2" id="KW-0238">DNA-binding</keyword>
<keyword evidence="2" id="KW-0235">DNA replication</keyword>
<organism evidence="5 6">
    <name type="scientific">Catellicoccus marimammalium M35/04/3</name>
    <dbReference type="NCBI Taxonomy" id="1234409"/>
    <lineage>
        <taxon>Bacteria</taxon>
        <taxon>Bacillati</taxon>
        <taxon>Bacillota</taxon>
        <taxon>Bacilli</taxon>
        <taxon>Lactobacillales</taxon>
        <taxon>Enterococcaceae</taxon>
        <taxon>Catellicoccus</taxon>
    </lineage>
</organism>
<dbReference type="GO" id="GO:0009295">
    <property type="term" value="C:nucleoid"/>
    <property type="evidence" value="ECO:0007669"/>
    <property type="project" value="TreeGrafter"/>
</dbReference>
<dbReference type="InterPro" id="IPR012340">
    <property type="entry name" value="NA-bd_OB-fold"/>
</dbReference>